<dbReference type="RefSeq" id="WP_038563037.1">
    <property type="nucleotide sequence ID" value="NZ_CP008876.1"/>
</dbReference>
<dbReference type="Proteomes" id="UP000027980">
    <property type="component" value="Chromosome"/>
</dbReference>
<proteinExistence type="predicted"/>
<evidence type="ECO:0000256" key="1">
    <source>
        <dbReference type="SAM" id="Phobius"/>
    </source>
</evidence>
<reference evidence="2 3" key="1">
    <citation type="submission" date="2014-07" db="EMBL/GenBank/DDBJ databases">
        <title>Complete genome sequence of a moderately halophilic bacterium Terribacillus aidingensis MP602, isolated from Cryptomeria fortunei in Tianmu mountain in China.</title>
        <authorList>
            <person name="Wang Y."/>
            <person name="Lu P."/>
            <person name="Zhang L."/>
        </authorList>
    </citation>
    <scope>NUCLEOTIDE SEQUENCE [LARGE SCALE GENOMIC DNA]</scope>
    <source>
        <strain evidence="2 3">MP602</strain>
    </source>
</reference>
<gene>
    <name evidence="2" type="ORF">GZ22_12915</name>
</gene>
<evidence type="ECO:0000313" key="2">
    <source>
        <dbReference type="EMBL" id="AIF67447.1"/>
    </source>
</evidence>
<sequence>MKLVDKFILLNVSTADEDYGTGEVVESISDWFADFEQFMDDLVHMFLLLSSGIVLFIGILVMIISLLASMPFQSKAEMRNFWRIQTYIMLGFFITAVLIYTVPLAVFL</sequence>
<dbReference type="HOGENOM" id="CLU_2195642_0_0_9"/>
<dbReference type="OrthoDB" id="9886102at2"/>
<organism evidence="2 3">
    <name type="scientific">Terribacillus saccharophilus</name>
    <dbReference type="NCBI Taxonomy" id="361277"/>
    <lineage>
        <taxon>Bacteria</taxon>
        <taxon>Bacillati</taxon>
        <taxon>Bacillota</taxon>
        <taxon>Bacilli</taxon>
        <taxon>Bacillales</taxon>
        <taxon>Bacillaceae</taxon>
        <taxon>Terribacillus</taxon>
    </lineage>
</organism>
<keyword evidence="1" id="KW-0812">Transmembrane</keyword>
<feature type="transmembrane region" description="Helical" evidence="1">
    <location>
        <begin position="87"/>
        <end position="107"/>
    </location>
</feature>
<protein>
    <submittedName>
        <fullName evidence="2">Uncharacterized protein</fullName>
    </submittedName>
</protein>
<dbReference type="EMBL" id="CP008876">
    <property type="protein sequence ID" value="AIF67447.1"/>
    <property type="molecule type" value="Genomic_DNA"/>
</dbReference>
<dbReference type="KEGG" id="tap:GZ22_12915"/>
<dbReference type="AlphaFoldDB" id="A0A075LN74"/>
<feature type="transmembrane region" description="Helical" evidence="1">
    <location>
        <begin position="42"/>
        <end position="67"/>
    </location>
</feature>
<dbReference type="GeneID" id="34219881"/>
<name>A0A075LN74_9BACI</name>
<accession>A0A075LN74</accession>
<keyword evidence="1" id="KW-0472">Membrane</keyword>
<keyword evidence="1" id="KW-1133">Transmembrane helix</keyword>
<evidence type="ECO:0000313" key="3">
    <source>
        <dbReference type="Proteomes" id="UP000027980"/>
    </source>
</evidence>